<dbReference type="GO" id="GO:0005525">
    <property type="term" value="F:GTP binding"/>
    <property type="evidence" value="ECO:0007669"/>
    <property type="project" value="UniProtKB-KW"/>
</dbReference>
<dbReference type="GO" id="GO:0003924">
    <property type="term" value="F:GTPase activity"/>
    <property type="evidence" value="ECO:0007669"/>
    <property type="project" value="InterPro"/>
</dbReference>
<dbReference type="Gene3D" id="3.40.50.300">
    <property type="entry name" value="P-loop containing nucleotide triphosphate hydrolases"/>
    <property type="match status" value="1"/>
</dbReference>
<accession>A0A915E6M2</accession>
<evidence type="ECO:0000256" key="3">
    <source>
        <dbReference type="ARBA" id="ARBA00022741"/>
    </source>
</evidence>
<evidence type="ECO:0000256" key="4">
    <source>
        <dbReference type="ARBA" id="ARBA00023134"/>
    </source>
</evidence>
<organism evidence="6 7">
    <name type="scientific">Ditylenchus dipsaci</name>
    <dbReference type="NCBI Taxonomy" id="166011"/>
    <lineage>
        <taxon>Eukaryota</taxon>
        <taxon>Metazoa</taxon>
        <taxon>Ecdysozoa</taxon>
        <taxon>Nematoda</taxon>
        <taxon>Chromadorea</taxon>
        <taxon>Rhabditida</taxon>
        <taxon>Tylenchina</taxon>
        <taxon>Tylenchomorpha</taxon>
        <taxon>Sphaerularioidea</taxon>
        <taxon>Anguinidae</taxon>
        <taxon>Anguininae</taxon>
        <taxon>Ditylenchus</taxon>
    </lineage>
</organism>
<keyword evidence="2" id="KW-0449">Lipoprotein</keyword>
<dbReference type="PANTHER" id="PTHR45697">
    <property type="entry name" value="ADP-RIBOSYLATION FACTOR-LIKE PROTEIN 2-RELATED"/>
    <property type="match status" value="1"/>
</dbReference>
<reference evidence="7" key="1">
    <citation type="submission" date="2022-11" db="UniProtKB">
        <authorList>
            <consortium name="WormBaseParasite"/>
        </authorList>
    </citation>
    <scope>IDENTIFICATION</scope>
</reference>
<dbReference type="Proteomes" id="UP000887574">
    <property type="component" value="Unplaced"/>
</dbReference>
<dbReference type="AlphaFoldDB" id="A0A915E6M2"/>
<proteinExistence type="inferred from homology"/>
<dbReference type="InterPro" id="IPR027417">
    <property type="entry name" value="P-loop_NTPase"/>
</dbReference>
<dbReference type="SMART" id="SM00177">
    <property type="entry name" value="ARF"/>
    <property type="match status" value="1"/>
</dbReference>
<dbReference type="PROSITE" id="PS51417">
    <property type="entry name" value="ARF"/>
    <property type="match status" value="1"/>
</dbReference>
<dbReference type="SUPFAM" id="SSF52540">
    <property type="entry name" value="P-loop containing nucleoside triphosphate hydrolases"/>
    <property type="match status" value="1"/>
</dbReference>
<dbReference type="WBParaSite" id="jg3115">
    <property type="protein sequence ID" value="jg3115"/>
    <property type="gene ID" value="jg3115"/>
</dbReference>
<name>A0A915E6M2_9BILA</name>
<evidence type="ECO:0000313" key="7">
    <source>
        <dbReference type="WBParaSite" id="jg3115"/>
    </source>
</evidence>
<evidence type="ECO:0000256" key="1">
    <source>
        <dbReference type="ARBA" id="ARBA00010290"/>
    </source>
</evidence>
<protein>
    <submittedName>
        <fullName evidence="7">ADP-ribosylation factor-like protein 3</fullName>
    </submittedName>
</protein>
<dbReference type="PRINTS" id="PR00328">
    <property type="entry name" value="SAR1GTPBP"/>
</dbReference>
<feature type="binding site" evidence="5">
    <location>
        <begin position="78"/>
        <end position="81"/>
    </location>
    <ligand>
        <name>GTP</name>
        <dbReference type="ChEBI" id="CHEBI:37565"/>
    </ligand>
</feature>
<evidence type="ECO:0000256" key="5">
    <source>
        <dbReference type="PIRSR" id="PIRSR606689-1"/>
    </source>
</evidence>
<keyword evidence="2" id="KW-0519">Myristate</keyword>
<comment type="similarity">
    <text evidence="1">Belongs to the small GTPase superfamily. Arf family.</text>
</comment>
<dbReference type="InterPro" id="IPR044612">
    <property type="entry name" value="ARL2/3"/>
</dbReference>
<keyword evidence="3 5" id="KW-0547">Nucleotide-binding</keyword>
<dbReference type="InterPro" id="IPR006689">
    <property type="entry name" value="Small_GTPase_ARF/SAR"/>
</dbReference>
<dbReference type="Pfam" id="PF00025">
    <property type="entry name" value="Arf"/>
    <property type="match status" value="1"/>
</dbReference>
<evidence type="ECO:0000256" key="2">
    <source>
        <dbReference type="ARBA" id="ARBA00022707"/>
    </source>
</evidence>
<keyword evidence="4 5" id="KW-0342">GTP-binding</keyword>
<evidence type="ECO:0000313" key="6">
    <source>
        <dbReference type="Proteomes" id="UP000887574"/>
    </source>
</evidence>
<keyword evidence="6" id="KW-1185">Reference proteome</keyword>
<sequence>MLVLCCAKYWRTNKIERVGHWRSEKNQTLLENYFDNTDVLIYVIDSGDKKRFDETALELQELLEEEKLRKVPVLIFANKQDLLTAAKASEIADGLQLIKIRDRSWQIQACSAISGEGIKDGMEWISKNIKNGTRPAGNAQVPTPS</sequence>